<reference evidence="2" key="1">
    <citation type="journal article" date="2020" name="Stud. Mycol.">
        <title>101 Dothideomycetes genomes: a test case for predicting lifestyles and emergence of pathogens.</title>
        <authorList>
            <person name="Haridas S."/>
            <person name="Albert R."/>
            <person name="Binder M."/>
            <person name="Bloem J."/>
            <person name="Labutti K."/>
            <person name="Salamov A."/>
            <person name="Andreopoulos B."/>
            <person name="Baker S."/>
            <person name="Barry K."/>
            <person name="Bills G."/>
            <person name="Bluhm B."/>
            <person name="Cannon C."/>
            <person name="Castanera R."/>
            <person name="Culley D."/>
            <person name="Daum C."/>
            <person name="Ezra D."/>
            <person name="Gonzalez J."/>
            <person name="Henrissat B."/>
            <person name="Kuo A."/>
            <person name="Liang C."/>
            <person name="Lipzen A."/>
            <person name="Lutzoni F."/>
            <person name="Magnuson J."/>
            <person name="Mondo S."/>
            <person name="Nolan M."/>
            <person name="Ohm R."/>
            <person name="Pangilinan J."/>
            <person name="Park H.-J."/>
            <person name="Ramirez L."/>
            <person name="Alfaro M."/>
            <person name="Sun H."/>
            <person name="Tritt A."/>
            <person name="Yoshinaga Y."/>
            <person name="Zwiers L.-H."/>
            <person name="Turgeon B."/>
            <person name="Goodwin S."/>
            <person name="Spatafora J."/>
            <person name="Crous P."/>
            <person name="Grigoriev I."/>
        </authorList>
    </citation>
    <scope>NUCLEOTIDE SEQUENCE</scope>
    <source>
        <strain evidence="2">CBS 123094</strain>
    </source>
</reference>
<gene>
    <name evidence="2" type="ORF">P154DRAFT_577812</name>
</gene>
<feature type="transmembrane region" description="Helical" evidence="1">
    <location>
        <begin position="65"/>
        <end position="85"/>
    </location>
</feature>
<dbReference type="PANTHER" id="PTHR35394:SF5">
    <property type="entry name" value="DUF3176 DOMAIN-CONTAINING PROTEIN"/>
    <property type="match status" value="1"/>
</dbReference>
<dbReference type="EMBL" id="ML977603">
    <property type="protein sequence ID" value="KAF1998466.1"/>
    <property type="molecule type" value="Genomic_DNA"/>
</dbReference>
<evidence type="ECO:0000313" key="3">
    <source>
        <dbReference type="Proteomes" id="UP000799779"/>
    </source>
</evidence>
<protein>
    <submittedName>
        <fullName evidence="2">Uncharacterized protein</fullName>
    </submittedName>
</protein>
<dbReference type="InterPro" id="IPR021514">
    <property type="entry name" value="DUF3176"/>
</dbReference>
<name>A0A6A5WLE5_9PLEO</name>
<keyword evidence="1" id="KW-0812">Transmembrane</keyword>
<organism evidence="2 3">
    <name type="scientific">Amniculicola lignicola CBS 123094</name>
    <dbReference type="NCBI Taxonomy" id="1392246"/>
    <lineage>
        <taxon>Eukaryota</taxon>
        <taxon>Fungi</taxon>
        <taxon>Dikarya</taxon>
        <taxon>Ascomycota</taxon>
        <taxon>Pezizomycotina</taxon>
        <taxon>Dothideomycetes</taxon>
        <taxon>Pleosporomycetidae</taxon>
        <taxon>Pleosporales</taxon>
        <taxon>Amniculicolaceae</taxon>
        <taxon>Amniculicola</taxon>
    </lineage>
</organism>
<keyword evidence="1" id="KW-0472">Membrane</keyword>
<keyword evidence="3" id="KW-1185">Reference proteome</keyword>
<dbReference type="OrthoDB" id="5376804at2759"/>
<proteinExistence type="predicted"/>
<dbReference type="Pfam" id="PF11374">
    <property type="entry name" value="DUF3176"/>
    <property type="match status" value="1"/>
</dbReference>
<evidence type="ECO:0000256" key="1">
    <source>
        <dbReference type="SAM" id="Phobius"/>
    </source>
</evidence>
<dbReference type="AlphaFoldDB" id="A0A6A5WLE5"/>
<dbReference type="Proteomes" id="UP000799779">
    <property type="component" value="Unassembled WGS sequence"/>
</dbReference>
<accession>A0A6A5WLE5</accession>
<dbReference type="PANTHER" id="PTHR35394">
    <property type="entry name" value="DUF3176 DOMAIN-CONTAINING PROTEIN"/>
    <property type="match status" value="1"/>
</dbReference>
<evidence type="ECO:0000313" key="2">
    <source>
        <dbReference type="EMBL" id="KAF1998466.1"/>
    </source>
</evidence>
<keyword evidence="1" id="KW-1133">Transmembrane helix</keyword>
<sequence length="520" mass="58950">MALIGTMLKGCMLYPLGSSFGQLRFYRFSKRWHKLNEMDIINEAGRGTVGSLQLLFHFGKRCHFLSIYTFCAVLTVLAFFTDYFVQNAVEIQHSLRKQRLEAQYPRTDRYVTFNYAYNRTEDEVKLGSQFAGIDMLGAINLGMAASTTLWSKDEFGRAPVICLTGNCTFPTHQALALGKKCVNTTSFIDHGDETFYRSRDGLVLHRALGMVNTSASPVYPENDNMIPPLLIRISMIGSMEPNVTLPIAMECSLFWFVMTETLNVTNNKILYNEKIRQPTSYYDYSVEGRTTYNQNKNITLQPPECWKNGKKVQGPCPFFVDARAQLGLQNMFMNPQVGFTGTIIRGPNHSWQTSNTFAGTIGVILYNVLNSAPEDKMDPYVAIEALFHWIRLAMNSAISATERDMSRKKDALQREWTQGTTWEMEAYYKAKLYWLTPVHLMIICSYLAFKVAKRSARGAVSWKTSLLPLLYHGFATESRAGLPEARTFAMMEENAKAVEAKFEMTGEGLRLMTRNVSGQA</sequence>